<dbReference type="InterPro" id="IPR003877">
    <property type="entry name" value="SPRY_dom"/>
</dbReference>
<dbReference type="EMBL" id="CAJRST010001503">
    <property type="protein sequence ID" value="CAG5866047.1"/>
    <property type="molecule type" value="Genomic_DNA"/>
</dbReference>
<dbReference type="AlphaFoldDB" id="A0A8S4AD41"/>
<dbReference type="Pfam" id="PF00097">
    <property type="entry name" value="zf-C3HC4"/>
    <property type="match status" value="1"/>
</dbReference>
<dbReference type="InterPro" id="IPR001841">
    <property type="entry name" value="Znf_RING"/>
</dbReference>
<dbReference type="Gene3D" id="2.60.120.920">
    <property type="match status" value="1"/>
</dbReference>
<feature type="coiled-coil region" evidence="6">
    <location>
        <begin position="318"/>
        <end position="375"/>
    </location>
</feature>
<evidence type="ECO:0000313" key="12">
    <source>
        <dbReference type="Proteomes" id="UP000677803"/>
    </source>
</evidence>
<evidence type="ECO:0000313" key="11">
    <source>
        <dbReference type="EMBL" id="CAG5866047.1"/>
    </source>
</evidence>
<keyword evidence="4" id="KW-0862">Zinc</keyword>
<dbReference type="InterPro" id="IPR017907">
    <property type="entry name" value="Znf_RING_CS"/>
</dbReference>
<organism evidence="11 12">
    <name type="scientific">Menidia menidia</name>
    <name type="common">Atlantic silverside</name>
    <dbReference type="NCBI Taxonomy" id="238744"/>
    <lineage>
        <taxon>Eukaryota</taxon>
        <taxon>Metazoa</taxon>
        <taxon>Chordata</taxon>
        <taxon>Craniata</taxon>
        <taxon>Vertebrata</taxon>
        <taxon>Euteleostomi</taxon>
        <taxon>Actinopterygii</taxon>
        <taxon>Neopterygii</taxon>
        <taxon>Teleostei</taxon>
        <taxon>Neoteleostei</taxon>
        <taxon>Acanthomorphata</taxon>
        <taxon>Ovalentaria</taxon>
        <taxon>Atherinomorphae</taxon>
        <taxon>Atheriniformes</taxon>
        <taxon>Atherinopsidae</taxon>
        <taxon>Menidiinae</taxon>
        <taxon>Menidia</taxon>
    </lineage>
</organism>
<dbReference type="Gene3D" id="3.30.40.10">
    <property type="entry name" value="Zinc/RING finger domain, C3HC4 (zinc finger)"/>
    <property type="match status" value="1"/>
</dbReference>
<dbReference type="Pfam" id="PF00622">
    <property type="entry name" value="SPRY"/>
    <property type="match status" value="1"/>
</dbReference>
<dbReference type="InterPro" id="IPR000315">
    <property type="entry name" value="Znf_B-box"/>
</dbReference>
<dbReference type="PROSITE" id="PS50089">
    <property type="entry name" value="ZF_RING_2"/>
    <property type="match status" value="1"/>
</dbReference>
<dbReference type="OrthoDB" id="6105938at2759"/>
<dbReference type="PANTHER" id="PTHR24103">
    <property type="entry name" value="E3 UBIQUITIN-PROTEIN LIGASE TRIM"/>
    <property type="match status" value="1"/>
</dbReference>
<comment type="caution">
    <text evidence="11">The sequence shown here is derived from an EMBL/GenBank/DDBJ whole genome shotgun (WGS) entry which is preliminary data.</text>
</comment>
<dbReference type="SMART" id="SM00449">
    <property type="entry name" value="SPRY"/>
    <property type="match status" value="1"/>
</dbReference>
<dbReference type="PROSITE" id="PS50188">
    <property type="entry name" value="B302_SPRY"/>
    <property type="match status" value="1"/>
</dbReference>
<keyword evidence="12" id="KW-1185">Reference proteome</keyword>
<feature type="region of interest" description="Disordered" evidence="7">
    <location>
        <begin position="127"/>
        <end position="153"/>
    </location>
</feature>
<evidence type="ECO:0000256" key="3">
    <source>
        <dbReference type="ARBA" id="ARBA00022771"/>
    </source>
</evidence>
<feature type="domain" description="B box-type" evidence="9">
    <location>
        <begin position="234"/>
        <end position="275"/>
    </location>
</feature>
<keyword evidence="2" id="KW-0479">Metal-binding</keyword>
<dbReference type="InterPro" id="IPR001870">
    <property type="entry name" value="B30.2/SPRY"/>
</dbReference>
<accession>A0A8S4AD41</accession>
<dbReference type="InterPro" id="IPR018957">
    <property type="entry name" value="Znf_C3HC4_RING-type"/>
</dbReference>
<reference evidence="11" key="1">
    <citation type="submission" date="2021-05" db="EMBL/GenBank/DDBJ databases">
        <authorList>
            <person name="Tigano A."/>
        </authorList>
    </citation>
    <scope>NUCLEOTIDE SEQUENCE</scope>
</reference>
<dbReference type="InterPro" id="IPR013320">
    <property type="entry name" value="ConA-like_dom_sf"/>
</dbReference>
<dbReference type="Pfam" id="PF00643">
    <property type="entry name" value="zf-B_box"/>
    <property type="match status" value="1"/>
</dbReference>
<keyword evidence="6" id="KW-0175">Coiled coil</keyword>
<evidence type="ECO:0000256" key="5">
    <source>
        <dbReference type="PROSITE-ProRule" id="PRU00024"/>
    </source>
</evidence>
<evidence type="ECO:0000256" key="1">
    <source>
        <dbReference type="ARBA" id="ARBA00008518"/>
    </source>
</evidence>
<proteinExistence type="inferred from homology"/>
<dbReference type="SUPFAM" id="SSF57845">
    <property type="entry name" value="B-box zinc-binding domain"/>
    <property type="match status" value="1"/>
</dbReference>
<dbReference type="SMART" id="SM00184">
    <property type="entry name" value="RING"/>
    <property type="match status" value="1"/>
</dbReference>
<dbReference type="SMART" id="SM00336">
    <property type="entry name" value="BBOX"/>
    <property type="match status" value="1"/>
</dbReference>
<evidence type="ECO:0000259" key="10">
    <source>
        <dbReference type="PROSITE" id="PS50188"/>
    </source>
</evidence>
<dbReference type="Gene3D" id="3.30.160.60">
    <property type="entry name" value="Classic Zinc Finger"/>
    <property type="match status" value="1"/>
</dbReference>
<dbReference type="InterPro" id="IPR043136">
    <property type="entry name" value="B30.2/SPRY_sf"/>
</dbReference>
<dbReference type="PRINTS" id="PR01407">
    <property type="entry name" value="BUTYPHLNCDUF"/>
</dbReference>
<comment type="similarity">
    <text evidence="1">Belongs to the TRIM/RBCC family.</text>
</comment>
<dbReference type="GO" id="GO:0008270">
    <property type="term" value="F:zinc ion binding"/>
    <property type="evidence" value="ECO:0007669"/>
    <property type="project" value="UniProtKB-KW"/>
</dbReference>
<feature type="domain" description="B30.2/SPRY" evidence="10">
    <location>
        <begin position="396"/>
        <end position="588"/>
    </location>
</feature>
<dbReference type="SUPFAM" id="SSF49899">
    <property type="entry name" value="Concanavalin A-like lectins/glucanases"/>
    <property type="match status" value="1"/>
</dbReference>
<name>A0A8S4AD41_9TELE</name>
<gene>
    <name evidence="11" type="ORF">MMEN_LOCUS2727</name>
</gene>
<dbReference type="Proteomes" id="UP000677803">
    <property type="component" value="Unassembled WGS sequence"/>
</dbReference>
<evidence type="ECO:0000256" key="2">
    <source>
        <dbReference type="ARBA" id="ARBA00022723"/>
    </source>
</evidence>
<sequence>MCCSSGRAVEATEGRVQQCPLLEDFINSLVSGALMDLAENSEKPESQRLRLNEADGHLHAIDCSSKQPSPIPVPLFPSKEPTDALVRLLPSPGSLTRDKARNTGGTNLRERLSFTIENQNQNLGVSSMEKSYRRRATGEKTGNTKKKKKRKMASQTEEDLSCPICQNIFKDPVLLSCSHSFCKGCLQKWWSVKIINSCPVCKALSQQREPPINLALRNLCEAFLRDRDRGAPKRSEPLCGVHQKKLRLFCLEHQRPVCLICRDSKAHDKHTFRPCDEAAEEYRPAVRELLRSVREKMDLFEKVREDYDRTAGHIEFQAHHTERQIREEFENLRRLLQEEEDARVSALMDEVQQKAQEMKEKIQELTKGMASLSGTAGAVELQLRSADVPFLQNYAATVEAARRDLLLDAPPTAAGALVDVAKHLGNLSFGVWEKMKGWDLTSVTRRERQKLPANPERIYSYPAVLGSAGYDSGTHSWDVEVGDSSLWALGVLAPSPQKNNNDPSKLLKVAFCDGEYTADSGVDPPGVLPITKRFHRIRVHLDCDKRRLSFSDAASETHIHTFKYNFSEKLFPYFNVVNAQPLKIMPAK</sequence>
<evidence type="ECO:0000259" key="9">
    <source>
        <dbReference type="PROSITE" id="PS50119"/>
    </source>
</evidence>
<feature type="domain" description="RING-type" evidence="8">
    <location>
        <begin position="162"/>
        <end position="202"/>
    </location>
</feature>
<evidence type="ECO:0000256" key="6">
    <source>
        <dbReference type="SAM" id="Coils"/>
    </source>
</evidence>
<dbReference type="InterPro" id="IPR003879">
    <property type="entry name" value="Butyrophylin_SPRY"/>
</dbReference>
<evidence type="ECO:0000259" key="8">
    <source>
        <dbReference type="PROSITE" id="PS50089"/>
    </source>
</evidence>
<dbReference type="SUPFAM" id="SSF57850">
    <property type="entry name" value="RING/U-box"/>
    <property type="match status" value="1"/>
</dbReference>
<feature type="compositionally biased region" description="Basic residues" evidence="7">
    <location>
        <begin position="143"/>
        <end position="152"/>
    </location>
</feature>
<dbReference type="PROSITE" id="PS50119">
    <property type="entry name" value="ZF_BBOX"/>
    <property type="match status" value="1"/>
</dbReference>
<evidence type="ECO:0000256" key="7">
    <source>
        <dbReference type="SAM" id="MobiDB-lite"/>
    </source>
</evidence>
<keyword evidence="3 5" id="KW-0863">Zinc-finger</keyword>
<dbReference type="PROSITE" id="PS00518">
    <property type="entry name" value="ZF_RING_1"/>
    <property type="match status" value="1"/>
</dbReference>
<dbReference type="InterPro" id="IPR050143">
    <property type="entry name" value="TRIM/RBCC"/>
</dbReference>
<protein>
    <submittedName>
        <fullName evidence="11">(Atlantic silverside) hypothetical protein</fullName>
    </submittedName>
</protein>
<evidence type="ECO:0000256" key="4">
    <source>
        <dbReference type="ARBA" id="ARBA00022833"/>
    </source>
</evidence>
<dbReference type="InterPro" id="IPR013083">
    <property type="entry name" value="Znf_RING/FYVE/PHD"/>
</dbReference>